<feature type="domain" description="Methyl-accepting transducer" evidence="13">
    <location>
        <begin position="275"/>
        <end position="504"/>
    </location>
</feature>
<organism evidence="15 16">
    <name type="scientific">Cupriavidus basilensis</name>
    <dbReference type="NCBI Taxonomy" id="68895"/>
    <lineage>
        <taxon>Bacteria</taxon>
        <taxon>Pseudomonadati</taxon>
        <taxon>Pseudomonadota</taxon>
        <taxon>Betaproteobacteria</taxon>
        <taxon>Burkholderiales</taxon>
        <taxon>Burkholderiaceae</taxon>
        <taxon>Cupriavidus</taxon>
    </lineage>
</organism>
<dbReference type="Pfam" id="PF00015">
    <property type="entry name" value="MCPsignal"/>
    <property type="match status" value="1"/>
</dbReference>
<keyword evidence="16" id="KW-1185">Reference proteome</keyword>
<dbReference type="Gene3D" id="1.20.120.30">
    <property type="entry name" value="Aspartate receptor, ligand-binding domain"/>
    <property type="match status" value="1"/>
</dbReference>
<dbReference type="Proteomes" id="UP000031843">
    <property type="component" value="Chromosome secondary"/>
</dbReference>
<dbReference type="InterPro" id="IPR004090">
    <property type="entry name" value="Chemotax_Me-accpt_rcpt"/>
</dbReference>
<keyword evidence="4" id="KW-0145">Chemotaxis</keyword>
<dbReference type="SUPFAM" id="SSF47170">
    <property type="entry name" value="Aspartate receptor, ligand-binding domain"/>
    <property type="match status" value="1"/>
</dbReference>
<evidence type="ECO:0000259" key="13">
    <source>
        <dbReference type="PROSITE" id="PS50111"/>
    </source>
</evidence>
<evidence type="ECO:0000256" key="2">
    <source>
        <dbReference type="ARBA" id="ARBA00022475"/>
    </source>
</evidence>
<dbReference type="SMART" id="SM00304">
    <property type="entry name" value="HAMP"/>
    <property type="match status" value="1"/>
</dbReference>
<evidence type="ECO:0000313" key="15">
    <source>
        <dbReference type="EMBL" id="AJG23633.1"/>
    </source>
</evidence>
<dbReference type="InterPro" id="IPR003122">
    <property type="entry name" value="Tar_rcpt_lig-bd"/>
</dbReference>
<evidence type="ECO:0000256" key="10">
    <source>
        <dbReference type="ARBA" id="ARBA00029447"/>
    </source>
</evidence>
<protein>
    <submittedName>
        <fullName evidence="15">Methyl-accepting chemotaxis protein I (Serine chemoreceptor protein)</fullName>
    </submittedName>
</protein>
<dbReference type="PROSITE" id="PS50111">
    <property type="entry name" value="CHEMOTAXIS_TRANSDUC_2"/>
    <property type="match status" value="1"/>
</dbReference>
<evidence type="ECO:0000256" key="6">
    <source>
        <dbReference type="ARBA" id="ARBA00022692"/>
    </source>
</evidence>
<dbReference type="SUPFAM" id="SSF58104">
    <property type="entry name" value="Methyl-accepting chemotaxis protein (MCP) signaling domain"/>
    <property type="match status" value="1"/>
</dbReference>
<proteinExistence type="inferred from homology"/>
<evidence type="ECO:0000256" key="12">
    <source>
        <dbReference type="SAM" id="Phobius"/>
    </source>
</evidence>
<evidence type="ECO:0000256" key="5">
    <source>
        <dbReference type="ARBA" id="ARBA00022519"/>
    </source>
</evidence>
<dbReference type="PRINTS" id="PR00260">
    <property type="entry name" value="CHEMTRNSDUCR"/>
</dbReference>
<reference evidence="15 16" key="1">
    <citation type="journal article" date="2015" name="Genome Announc.">
        <title>Complete Genome Sequence of Cupriavidus basilensis 4G11, Isolated from the Oak Ridge Field Research Center Site.</title>
        <authorList>
            <person name="Ray J."/>
            <person name="Waters R.J."/>
            <person name="Skerker J.M."/>
            <person name="Kuehl J.V."/>
            <person name="Price M.N."/>
            <person name="Huang J."/>
            <person name="Chakraborty R."/>
            <person name="Arkin A.P."/>
            <person name="Deutschbauer A."/>
        </authorList>
    </citation>
    <scope>NUCLEOTIDE SEQUENCE [LARGE SCALE GENOMIC DNA]</scope>
    <source>
        <strain evidence="15">4G11</strain>
    </source>
</reference>
<evidence type="ECO:0000256" key="9">
    <source>
        <dbReference type="ARBA" id="ARBA00023224"/>
    </source>
</evidence>
<keyword evidence="2" id="KW-1003">Cell membrane</keyword>
<dbReference type="Pfam" id="PF00672">
    <property type="entry name" value="HAMP"/>
    <property type="match status" value="1"/>
</dbReference>
<gene>
    <name evidence="15" type="ORF">RR42_s2045</name>
</gene>
<dbReference type="InterPro" id="IPR051310">
    <property type="entry name" value="MCP_chemotaxis"/>
</dbReference>
<dbReference type="FunFam" id="1.10.287.950:FF:000001">
    <property type="entry name" value="Methyl-accepting chemotaxis sensory transducer"/>
    <property type="match status" value="1"/>
</dbReference>
<evidence type="ECO:0000256" key="8">
    <source>
        <dbReference type="ARBA" id="ARBA00023136"/>
    </source>
</evidence>
<dbReference type="STRING" id="68895.RR42_s2045"/>
<evidence type="ECO:0000256" key="4">
    <source>
        <dbReference type="ARBA" id="ARBA00022500"/>
    </source>
</evidence>
<feature type="transmembrane region" description="Helical" evidence="12">
    <location>
        <begin position="193"/>
        <end position="216"/>
    </location>
</feature>
<dbReference type="Pfam" id="PF02203">
    <property type="entry name" value="TarH"/>
    <property type="match status" value="1"/>
</dbReference>
<dbReference type="PROSITE" id="PS51257">
    <property type="entry name" value="PROKAR_LIPOPROTEIN"/>
    <property type="match status" value="1"/>
</dbReference>
<keyword evidence="3" id="KW-0488">Methylation</keyword>
<evidence type="ECO:0000313" key="16">
    <source>
        <dbReference type="Proteomes" id="UP000031843"/>
    </source>
</evidence>
<evidence type="ECO:0000256" key="11">
    <source>
        <dbReference type="PROSITE-ProRule" id="PRU00284"/>
    </source>
</evidence>
<dbReference type="GO" id="GO:0006935">
    <property type="term" value="P:chemotaxis"/>
    <property type="evidence" value="ECO:0007669"/>
    <property type="project" value="UniProtKB-KW"/>
</dbReference>
<evidence type="ECO:0000256" key="3">
    <source>
        <dbReference type="ARBA" id="ARBA00022481"/>
    </source>
</evidence>
<sequence>MFQTMMKNLSVRTALLAVLVTFACMIVFGAGVGVLALRAADQATGRVEQLSASALLLNDAYKDMTRARSALARAYASAREGSTEVNTGALDAAGKSLKRSAEALQRFATAPVLEGQDDAQRRQVVDAARRHAGTVERALAALRAGDPAAYAAINERDITASGAEYSVGVERFQEQASQLAQQESETSSSRYQWVVKLVVVGIAAALGLIVAVHLGLRAAIVAPLATAAEHLDRVAHGDLSHPAAAAGNNEVGRVLAAVARMQAALTRTVSQVRASSDSVNIGAREIAAGNTDLSSRTEQQSASLEQTAASMEELTSTVSNNTESARQASALAAEAARLATRGGDDVRGVVQTMGDISSSSQRIADIIGVIDGIAFQTNILALNAAVEAARAGEAGRGFAVVAGEVRALAQRSANAAREIKSLIDDSASKVGAGNALVAQAGQTMSETVDAVGRLARIMEDISSASLEQSAGIVQVSQAVTQMETVTQQNAALVEQAAAAAGSLEAQARQLAEAVGAFRLAPAA</sequence>
<dbReference type="KEGG" id="cbw:RR42_s2045"/>
<dbReference type="GO" id="GO:0004888">
    <property type="term" value="F:transmembrane signaling receptor activity"/>
    <property type="evidence" value="ECO:0007669"/>
    <property type="project" value="InterPro"/>
</dbReference>
<keyword evidence="5" id="KW-0997">Cell inner membrane</keyword>
<evidence type="ECO:0000259" key="14">
    <source>
        <dbReference type="PROSITE" id="PS50885"/>
    </source>
</evidence>
<dbReference type="CDD" id="cd11386">
    <property type="entry name" value="MCP_signal"/>
    <property type="match status" value="1"/>
</dbReference>
<dbReference type="PROSITE" id="PS50885">
    <property type="entry name" value="HAMP"/>
    <property type="match status" value="1"/>
</dbReference>
<dbReference type="AlphaFoldDB" id="A0A0C4YKQ2"/>
<keyword evidence="8 12" id="KW-0472">Membrane</keyword>
<keyword evidence="9 11" id="KW-0807">Transducer</keyword>
<dbReference type="InterPro" id="IPR035440">
    <property type="entry name" value="4HB_MCP_dom_sf"/>
</dbReference>
<dbReference type="PANTHER" id="PTHR43531:SF14">
    <property type="entry name" value="METHYL-ACCEPTING CHEMOTAXIS PROTEIN I-RELATED"/>
    <property type="match status" value="1"/>
</dbReference>
<comment type="subcellular location">
    <subcellularLocation>
        <location evidence="1">Cell inner membrane</location>
        <topology evidence="1">Multi-pass membrane protein</topology>
    </subcellularLocation>
</comment>
<dbReference type="Gene3D" id="1.10.287.950">
    <property type="entry name" value="Methyl-accepting chemotaxis protein"/>
    <property type="match status" value="1"/>
</dbReference>
<dbReference type="PANTHER" id="PTHR43531">
    <property type="entry name" value="PROTEIN ICFG"/>
    <property type="match status" value="1"/>
</dbReference>
<accession>A0A0C4YKQ2</accession>
<dbReference type="SMART" id="SM00283">
    <property type="entry name" value="MA"/>
    <property type="match status" value="1"/>
</dbReference>
<dbReference type="GO" id="GO:0005886">
    <property type="term" value="C:plasma membrane"/>
    <property type="evidence" value="ECO:0007669"/>
    <property type="project" value="UniProtKB-SubCell"/>
</dbReference>
<keyword evidence="7 12" id="KW-1133">Transmembrane helix</keyword>
<name>A0A0C4YKQ2_9BURK</name>
<comment type="similarity">
    <text evidence="10">Belongs to the methyl-accepting chemotaxis (MCP) protein family.</text>
</comment>
<dbReference type="InterPro" id="IPR004089">
    <property type="entry name" value="MCPsignal_dom"/>
</dbReference>
<dbReference type="GO" id="GO:0007165">
    <property type="term" value="P:signal transduction"/>
    <property type="evidence" value="ECO:0007669"/>
    <property type="project" value="UniProtKB-KW"/>
</dbReference>
<dbReference type="CDD" id="cd06225">
    <property type="entry name" value="HAMP"/>
    <property type="match status" value="1"/>
</dbReference>
<keyword evidence="6 12" id="KW-0812">Transmembrane</keyword>
<evidence type="ECO:0000256" key="7">
    <source>
        <dbReference type="ARBA" id="ARBA00022989"/>
    </source>
</evidence>
<keyword evidence="15" id="KW-0675">Receptor</keyword>
<feature type="domain" description="HAMP" evidence="14">
    <location>
        <begin position="218"/>
        <end position="270"/>
    </location>
</feature>
<evidence type="ECO:0000256" key="1">
    <source>
        <dbReference type="ARBA" id="ARBA00004429"/>
    </source>
</evidence>
<dbReference type="EMBL" id="CP010537">
    <property type="protein sequence ID" value="AJG23633.1"/>
    <property type="molecule type" value="Genomic_DNA"/>
</dbReference>
<dbReference type="InterPro" id="IPR003660">
    <property type="entry name" value="HAMP_dom"/>
</dbReference>